<proteinExistence type="predicted"/>
<dbReference type="AlphaFoldDB" id="A0A829Y9H9"/>
<organism evidence="2 3">
    <name type="scientific">Steroidobacter agaridevorans</name>
    <dbReference type="NCBI Taxonomy" id="2695856"/>
    <lineage>
        <taxon>Bacteria</taxon>
        <taxon>Pseudomonadati</taxon>
        <taxon>Pseudomonadota</taxon>
        <taxon>Gammaproteobacteria</taxon>
        <taxon>Steroidobacterales</taxon>
        <taxon>Steroidobacteraceae</taxon>
        <taxon>Steroidobacter</taxon>
    </lineage>
</organism>
<reference evidence="3" key="1">
    <citation type="submission" date="2020-01" db="EMBL/GenBank/DDBJ databases">
        <title>'Steroidobacter agaridevorans' sp. nov., agar-degrading bacteria isolated from rhizosphere soils.</title>
        <authorList>
            <person name="Ikenaga M."/>
            <person name="Kataoka M."/>
            <person name="Murouchi A."/>
            <person name="Katsuragi S."/>
            <person name="Sakai M."/>
        </authorList>
    </citation>
    <scope>NUCLEOTIDE SEQUENCE [LARGE SCALE GENOMIC DNA]</scope>
    <source>
        <strain evidence="3">YU21-B</strain>
    </source>
</reference>
<feature type="compositionally biased region" description="Basic residues" evidence="1">
    <location>
        <begin position="1"/>
        <end position="26"/>
    </location>
</feature>
<evidence type="ECO:0000313" key="2">
    <source>
        <dbReference type="EMBL" id="GFE79252.1"/>
    </source>
</evidence>
<sequence>MKRTPPKAKKGRKSRKADRSQSKRVRASAPVTVEAKSITDLVETCRAKVAKLIKPTEITYRTLFEYYDYEGDEPELWQCCRLVCQLLKQTDAALIQLGITPYKIFASECADIATGCEAQQRWLRPGIHVVRSIIYVLLDQKAGQIDEIVPQLRDLERELNGIIGALGQVIGHCHQLVNQRAAR</sequence>
<dbReference type="EMBL" id="BLJN01000001">
    <property type="protein sequence ID" value="GFE79252.1"/>
    <property type="molecule type" value="Genomic_DNA"/>
</dbReference>
<gene>
    <name evidence="2" type="ORF">GCM10011487_12520</name>
</gene>
<evidence type="ECO:0000256" key="1">
    <source>
        <dbReference type="SAM" id="MobiDB-lite"/>
    </source>
</evidence>
<dbReference type="RefSeq" id="WP_129647378.1">
    <property type="nucleotide sequence ID" value="NZ_BLJN01000001.1"/>
</dbReference>
<feature type="region of interest" description="Disordered" evidence="1">
    <location>
        <begin position="1"/>
        <end position="28"/>
    </location>
</feature>
<evidence type="ECO:0000313" key="3">
    <source>
        <dbReference type="Proteomes" id="UP000445000"/>
    </source>
</evidence>
<comment type="caution">
    <text evidence="2">The sequence shown here is derived from an EMBL/GenBank/DDBJ whole genome shotgun (WGS) entry which is preliminary data.</text>
</comment>
<protein>
    <submittedName>
        <fullName evidence="2">Uncharacterized protein</fullName>
    </submittedName>
</protein>
<dbReference type="Proteomes" id="UP000445000">
    <property type="component" value="Unassembled WGS sequence"/>
</dbReference>
<accession>A0A829Y9H9</accession>
<name>A0A829Y9H9_9GAMM</name>
<keyword evidence="3" id="KW-1185">Reference proteome</keyword>